<evidence type="ECO:0000256" key="2">
    <source>
        <dbReference type="PIRSR" id="PIRSR601461-1"/>
    </source>
</evidence>
<keyword evidence="4" id="KW-0064">Aspartyl protease</keyword>
<keyword evidence="4" id="KW-0378">Hydrolase</keyword>
<dbReference type="PRINTS" id="PR00792">
    <property type="entry name" value="PEPSIN"/>
</dbReference>
<dbReference type="Gene3D" id="2.40.70.10">
    <property type="entry name" value="Acid Proteases"/>
    <property type="match status" value="2"/>
</dbReference>
<gene>
    <name evidence="8" type="ORF">PoB_005955400</name>
</gene>
<dbReference type="PROSITE" id="PS51767">
    <property type="entry name" value="PEPTIDASE_A1"/>
    <property type="match status" value="1"/>
</dbReference>
<organism evidence="8 9">
    <name type="scientific">Plakobranchus ocellatus</name>
    <dbReference type="NCBI Taxonomy" id="259542"/>
    <lineage>
        <taxon>Eukaryota</taxon>
        <taxon>Metazoa</taxon>
        <taxon>Spiralia</taxon>
        <taxon>Lophotrochozoa</taxon>
        <taxon>Mollusca</taxon>
        <taxon>Gastropoda</taxon>
        <taxon>Heterobranchia</taxon>
        <taxon>Euthyneura</taxon>
        <taxon>Panpulmonata</taxon>
        <taxon>Sacoglossa</taxon>
        <taxon>Placobranchoidea</taxon>
        <taxon>Plakobranchidae</taxon>
        <taxon>Plakobranchus</taxon>
    </lineage>
</organism>
<dbReference type="FunFam" id="2.40.70.10:FF:000008">
    <property type="entry name" value="Cathepsin D"/>
    <property type="match status" value="1"/>
</dbReference>
<evidence type="ECO:0000259" key="7">
    <source>
        <dbReference type="PROSITE" id="PS51767"/>
    </source>
</evidence>
<dbReference type="Pfam" id="PF00026">
    <property type="entry name" value="Asp"/>
    <property type="match status" value="1"/>
</dbReference>
<keyword evidence="6" id="KW-0732">Signal</keyword>
<dbReference type="GO" id="GO:0006508">
    <property type="term" value="P:proteolysis"/>
    <property type="evidence" value="ECO:0007669"/>
    <property type="project" value="UniProtKB-KW"/>
</dbReference>
<feature type="signal peptide" evidence="6">
    <location>
        <begin position="1"/>
        <end position="23"/>
    </location>
</feature>
<evidence type="ECO:0000313" key="8">
    <source>
        <dbReference type="EMBL" id="GFO33049.1"/>
    </source>
</evidence>
<dbReference type="InterPro" id="IPR001461">
    <property type="entry name" value="Aspartic_peptidase_A1"/>
</dbReference>
<feature type="region of interest" description="Disordered" evidence="5">
    <location>
        <begin position="62"/>
        <end position="92"/>
    </location>
</feature>
<dbReference type="EMBL" id="BLXT01006747">
    <property type="protein sequence ID" value="GFO33049.1"/>
    <property type="molecule type" value="Genomic_DNA"/>
</dbReference>
<dbReference type="InterPro" id="IPR021109">
    <property type="entry name" value="Peptidase_aspartic_dom_sf"/>
</dbReference>
<evidence type="ECO:0000256" key="4">
    <source>
        <dbReference type="RuleBase" id="RU000454"/>
    </source>
</evidence>
<keyword evidence="3" id="KW-1015">Disulfide bond</keyword>
<proteinExistence type="inferred from homology"/>
<feature type="chain" id="PRO_5043405421" evidence="6">
    <location>
        <begin position="24"/>
        <end position="432"/>
    </location>
</feature>
<dbReference type="SUPFAM" id="SSF50630">
    <property type="entry name" value="Acid proteases"/>
    <property type="match status" value="1"/>
</dbReference>
<evidence type="ECO:0000313" key="9">
    <source>
        <dbReference type="Proteomes" id="UP000735302"/>
    </source>
</evidence>
<feature type="disulfide bond" evidence="3">
    <location>
        <begin position="140"/>
        <end position="147"/>
    </location>
</feature>
<dbReference type="InterPro" id="IPR033121">
    <property type="entry name" value="PEPTIDASE_A1"/>
</dbReference>
<evidence type="ECO:0000256" key="1">
    <source>
        <dbReference type="ARBA" id="ARBA00007447"/>
    </source>
</evidence>
<dbReference type="GO" id="GO:0004190">
    <property type="term" value="F:aspartic-type endopeptidase activity"/>
    <property type="evidence" value="ECO:0007669"/>
    <property type="project" value="UniProtKB-KW"/>
</dbReference>
<dbReference type="FunFam" id="2.40.70.10:FF:000044">
    <property type="entry name" value="Lysosomal aspartic protease"/>
    <property type="match status" value="1"/>
</dbReference>
<evidence type="ECO:0000256" key="3">
    <source>
        <dbReference type="PIRSR" id="PIRSR601461-2"/>
    </source>
</evidence>
<comment type="caution">
    <text evidence="8">The sequence shown here is derived from an EMBL/GenBank/DDBJ whole genome shotgun (WGS) entry which is preliminary data.</text>
</comment>
<feature type="active site" evidence="2">
    <location>
        <position position="127"/>
    </location>
</feature>
<keyword evidence="4" id="KW-0645">Protease</keyword>
<name>A0AAV4CJQ0_9GAST</name>
<sequence>MGLLPAILPVLVVISISASGVLNNPVSQIGRPVAKQMYPRVLKQMYPRLPKLVHPRLPKQMHPRVPKRMYPREPKQRHPNVPRAQPVQSFQDGGTARDVKLTNYKDVFYYGPITIGTPGKTFNVAFDTGSSATWVPSSRCPASNIACQKHEKYNNASSSTYKGDGQSFFTQYDLGEISGYWSQDSVTVAGLTVKNQAFGEAVIESEIFEDTKNDGILGLGFTNVSAGEKPSVFDNMVSQGVLPVPVFSFYLNRMETGGPDSVLTLGGTNPDYYTGDFTYVDLSQPDRWQFKMDRVQLYNGNTIFSRRECPAIVDSSTSLIVGPVDEIDILNIELGGIALPGFPKMYVLDCSKIDNLPDVEFILNGQKLSLSSRDYVLKITDDEDSLCFSGFVGKRFEEGETPTWTLGISFMRAFYTQFDKGRNRIGFAKAIP</sequence>
<dbReference type="PROSITE" id="PS00141">
    <property type="entry name" value="ASP_PROTEASE"/>
    <property type="match status" value="1"/>
</dbReference>
<reference evidence="8 9" key="1">
    <citation type="journal article" date="2021" name="Elife">
        <title>Chloroplast acquisition without the gene transfer in kleptoplastic sea slugs, Plakobranchus ocellatus.</title>
        <authorList>
            <person name="Maeda T."/>
            <person name="Takahashi S."/>
            <person name="Yoshida T."/>
            <person name="Shimamura S."/>
            <person name="Takaki Y."/>
            <person name="Nagai Y."/>
            <person name="Toyoda A."/>
            <person name="Suzuki Y."/>
            <person name="Arimoto A."/>
            <person name="Ishii H."/>
            <person name="Satoh N."/>
            <person name="Nishiyama T."/>
            <person name="Hasebe M."/>
            <person name="Maruyama T."/>
            <person name="Minagawa J."/>
            <person name="Obokata J."/>
            <person name="Shigenobu S."/>
        </authorList>
    </citation>
    <scope>NUCLEOTIDE SEQUENCE [LARGE SCALE GENOMIC DNA]</scope>
</reference>
<protein>
    <submittedName>
        <fullName evidence="8">Cathepsin d</fullName>
    </submittedName>
</protein>
<keyword evidence="9" id="KW-1185">Reference proteome</keyword>
<dbReference type="InterPro" id="IPR001969">
    <property type="entry name" value="Aspartic_peptidase_AS"/>
</dbReference>
<dbReference type="PANTHER" id="PTHR47966:SF51">
    <property type="entry name" value="BETA-SITE APP-CLEAVING ENZYME, ISOFORM A-RELATED"/>
    <property type="match status" value="1"/>
</dbReference>
<accession>A0AAV4CJQ0</accession>
<dbReference type="Proteomes" id="UP000735302">
    <property type="component" value="Unassembled WGS sequence"/>
</dbReference>
<comment type="similarity">
    <text evidence="1 4">Belongs to the peptidase A1 family.</text>
</comment>
<feature type="active site" evidence="2">
    <location>
        <position position="314"/>
    </location>
</feature>
<evidence type="ECO:0000256" key="6">
    <source>
        <dbReference type="SAM" id="SignalP"/>
    </source>
</evidence>
<evidence type="ECO:0000256" key="5">
    <source>
        <dbReference type="SAM" id="MobiDB-lite"/>
    </source>
</evidence>
<dbReference type="PANTHER" id="PTHR47966">
    <property type="entry name" value="BETA-SITE APP-CLEAVING ENZYME, ISOFORM A-RELATED"/>
    <property type="match status" value="1"/>
</dbReference>
<feature type="domain" description="Peptidase A1" evidence="7">
    <location>
        <begin position="109"/>
        <end position="428"/>
    </location>
</feature>
<dbReference type="AlphaFoldDB" id="A0AAV4CJQ0"/>